<dbReference type="EMBL" id="MN739010">
    <property type="protein sequence ID" value="QHT34781.1"/>
    <property type="molecule type" value="Genomic_DNA"/>
</dbReference>
<dbReference type="AlphaFoldDB" id="A0A6C0F1G9"/>
<organism evidence="1">
    <name type="scientific">viral metagenome</name>
    <dbReference type="NCBI Taxonomy" id="1070528"/>
    <lineage>
        <taxon>unclassified sequences</taxon>
        <taxon>metagenomes</taxon>
        <taxon>organismal metagenomes</taxon>
    </lineage>
</organism>
<sequence length="71" mass="8002">MSGSNYALDSPINRKVYVPGEDEIPFAPVSAPKNNAETDQTHRNMTWLMHKPQDHAVFPVQPTAVKIEKKK</sequence>
<protein>
    <submittedName>
        <fullName evidence="1">Uncharacterized protein</fullName>
    </submittedName>
</protein>
<name>A0A6C0F1G9_9ZZZZ</name>
<evidence type="ECO:0000313" key="1">
    <source>
        <dbReference type="EMBL" id="QHT34781.1"/>
    </source>
</evidence>
<reference evidence="1" key="1">
    <citation type="journal article" date="2020" name="Nature">
        <title>Giant virus diversity and host interactions through global metagenomics.</title>
        <authorList>
            <person name="Schulz F."/>
            <person name="Roux S."/>
            <person name="Paez-Espino D."/>
            <person name="Jungbluth S."/>
            <person name="Walsh D.A."/>
            <person name="Denef V.J."/>
            <person name="McMahon K.D."/>
            <person name="Konstantinidis K.T."/>
            <person name="Eloe-Fadrosh E.A."/>
            <person name="Kyrpides N.C."/>
            <person name="Woyke T."/>
        </authorList>
    </citation>
    <scope>NUCLEOTIDE SEQUENCE</scope>
    <source>
        <strain evidence="1">GVMAG-M-3300009164-40</strain>
    </source>
</reference>
<accession>A0A6C0F1G9</accession>
<proteinExistence type="predicted"/>